<dbReference type="PANTHER" id="PTHR12815:SF47">
    <property type="entry name" value="TRANSLOCATION AND ASSEMBLY MODULE SUBUNIT TAMA"/>
    <property type="match status" value="1"/>
</dbReference>
<proteinExistence type="predicted"/>
<organism evidence="11 12">
    <name type="scientific">Sphingomonas gilva</name>
    <dbReference type="NCBI Taxonomy" id="2305907"/>
    <lineage>
        <taxon>Bacteria</taxon>
        <taxon>Pseudomonadati</taxon>
        <taxon>Pseudomonadota</taxon>
        <taxon>Alphaproteobacteria</taxon>
        <taxon>Sphingomonadales</taxon>
        <taxon>Sphingomonadaceae</taxon>
        <taxon>Sphingomonas</taxon>
    </lineage>
</organism>
<comment type="subcellular location">
    <subcellularLocation>
        <location evidence="1">Membrane</location>
    </subcellularLocation>
</comment>
<evidence type="ECO:0000259" key="10">
    <source>
        <dbReference type="Pfam" id="PF07244"/>
    </source>
</evidence>
<sequence>MSVPVLPRGAYLFMAAGMMLAASEAARAQDAGAQPPAAQTPQTPPPALDPSDPLAPLPDLGVAWPDLEDRSDELIDGQLPAETVSAGPAERRYSVRIDGIEEVRSDLLRSRFDELSVLKQNDGEPANGAQIDRRAREDAELLVELLRAEGYYDARVRPDVEPEGERLVVTLRVRLGEIYQLTDVDLAGVAQAGDRTDELVEAFGVEKQDPANADKIVAGEEALRAEVGRQGFPFAKVGEPELVVDHENRTARLNVAVDPGTQRRYGAIRMANTQVFDGDHVMDIARFERGELYNSDDVTDLGRALIATGLVSSADVEPVPGATPDTVDIAVDLDPAPPRTIAGELGYGTGEGFRAEVSWTHRNLFKPEGALTLRGVAGTEEQLASVSFRRNNFHARDRVLTAQVSAANINRNAFDAKTLSLSGGLELQSNLIFQKPWTWSIGAELLASDERDTIVTTGEERRRTFFIAALPGSLYYDGTDDLLNPTRGFRLGGRLSPELSLQDDVFGYARTQVDGSVYIPFGERVVLAGRTRLGTIAGASRDSIAPSRRFYAGGGGSVRGYSYQAIGPRDADNNPIGGKSLAEFSLEARVRFGTFGVVPFVDAGNISEGSLPGFDNLRIGAGIGARYYSNFGPIRIDVGTPINPAPGDPRIAVYVSLGQAF</sequence>
<dbReference type="InterPro" id="IPR000184">
    <property type="entry name" value="Bac_surfAg_D15"/>
</dbReference>
<feature type="domain" description="POTRA" evidence="10">
    <location>
        <begin position="195"/>
        <end position="260"/>
    </location>
</feature>
<feature type="compositionally biased region" description="Pro residues" evidence="7">
    <location>
        <begin position="42"/>
        <end position="56"/>
    </location>
</feature>
<feature type="signal peptide" evidence="8">
    <location>
        <begin position="1"/>
        <end position="28"/>
    </location>
</feature>
<keyword evidence="12" id="KW-1185">Reference proteome</keyword>
<dbReference type="RefSeq" id="WP_118863044.1">
    <property type="nucleotide sequence ID" value="NZ_QWLV01000002.1"/>
</dbReference>
<evidence type="ECO:0000256" key="8">
    <source>
        <dbReference type="SAM" id="SignalP"/>
    </source>
</evidence>
<feature type="region of interest" description="Disordered" evidence="7">
    <location>
        <begin position="27"/>
        <end position="63"/>
    </location>
</feature>
<feature type="domain" description="Bacterial surface antigen (D15)" evidence="9">
    <location>
        <begin position="370"/>
        <end position="661"/>
    </location>
</feature>
<dbReference type="Gene3D" id="3.10.20.310">
    <property type="entry name" value="membrane protein fhac"/>
    <property type="match status" value="2"/>
</dbReference>
<feature type="chain" id="PRO_5017424265" evidence="8">
    <location>
        <begin position="29"/>
        <end position="661"/>
    </location>
</feature>
<keyword evidence="6" id="KW-0998">Cell outer membrane</keyword>
<evidence type="ECO:0000259" key="9">
    <source>
        <dbReference type="Pfam" id="PF01103"/>
    </source>
</evidence>
<dbReference type="Gene3D" id="2.40.160.50">
    <property type="entry name" value="membrane protein fhac: a member of the omp85/tpsb transporter family"/>
    <property type="match status" value="1"/>
</dbReference>
<dbReference type="EMBL" id="QWLV01000002">
    <property type="protein sequence ID" value="RHW17852.1"/>
    <property type="molecule type" value="Genomic_DNA"/>
</dbReference>
<gene>
    <name evidence="11" type="ORF">D1610_04845</name>
</gene>
<evidence type="ECO:0000256" key="6">
    <source>
        <dbReference type="ARBA" id="ARBA00023237"/>
    </source>
</evidence>
<dbReference type="GO" id="GO:0019867">
    <property type="term" value="C:outer membrane"/>
    <property type="evidence" value="ECO:0007669"/>
    <property type="project" value="InterPro"/>
</dbReference>
<dbReference type="InterPro" id="IPR010827">
    <property type="entry name" value="BamA/TamA_POTRA"/>
</dbReference>
<dbReference type="AlphaFoldDB" id="A0A396RRC3"/>
<evidence type="ECO:0000313" key="12">
    <source>
        <dbReference type="Proteomes" id="UP000266693"/>
    </source>
</evidence>
<feature type="compositionally biased region" description="Low complexity" evidence="7">
    <location>
        <begin position="27"/>
        <end position="41"/>
    </location>
</feature>
<evidence type="ECO:0000256" key="5">
    <source>
        <dbReference type="ARBA" id="ARBA00023136"/>
    </source>
</evidence>
<keyword evidence="2" id="KW-1134">Transmembrane beta strand</keyword>
<dbReference type="PANTHER" id="PTHR12815">
    <property type="entry name" value="SORTING AND ASSEMBLY MACHINERY SAMM50 PROTEIN FAMILY MEMBER"/>
    <property type="match status" value="1"/>
</dbReference>
<protein>
    <submittedName>
        <fullName evidence="11">Outer membrane protein assembly factor</fullName>
    </submittedName>
</protein>
<dbReference type="OrthoDB" id="9769707at2"/>
<reference evidence="11 12" key="1">
    <citation type="submission" date="2018-08" db="EMBL/GenBank/DDBJ databases">
        <title>The multiple taxonomic identification of Sphingomonas gilva.</title>
        <authorList>
            <person name="Zhu D."/>
            <person name="Zheng S."/>
        </authorList>
    </citation>
    <scope>NUCLEOTIDE SEQUENCE [LARGE SCALE GENOMIC DNA]</scope>
    <source>
        <strain evidence="11 12">ZDH117</strain>
    </source>
</reference>
<evidence type="ECO:0000256" key="3">
    <source>
        <dbReference type="ARBA" id="ARBA00022692"/>
    </source>
</evidence>
<accession>A0A396RRC3</accession>
<feature type="domain" description="POTRA" evidence="10">
    <location>
        <begin position="95"/>
        <end position="172"/>
    </location>
</feature>
<comment type="caution">
    <text evidence="11">The sequence shown here is derived from an EMBL/GenBank/DDBJ whole genome shotgun (WGS) entry which is preliminary data.</text>
</comment>
<evidence type="ECO:0000256" key="2">
    <source>
        <dbReference type="ARBA" id="ARBA00022452"/>
    </source>
</evidence>
<evidence type="ECO:0000256" key="1">
    <source>
        <dbReference type="ARBA" id="ARBA00004370"/>
    </source>
</evidence>
<keyword evidence="4 8" id="KW-0732">Signal</keyword>
<dbReference type="Proteomes" id="UP000266693">
    <property type="component" value="Unassembled WGS sequence"/>
</dbReference>
<keyword evidence="3" id="KW-0812">Transmembrane</keyword>
<dbReference type="InterPro" id="IPR039910">
    <property type="entry name" value="D15-like"/>
</dbReference>
<keyword evidence="5" id="KW-0472">Membrane</keyword>
<name>A0A396RRC3_9SPHN</name>
<evidence type="ECO:0000256" key="4">
    <source>
        <dbReference type="ARBA" id="ARBA00022729"/>
    </source>
</evidence>
<dbReference type="Pfam" id="PF01103">
    <property type="entry name" value="Omp85"/>
    <property type="match status" value="1"/>
</dbReference>
<dbReference type="Pfam" id="PF07244">
    <property type="entry name" value="POTRA"/>
    <property type="match status" value="2"/>
</dbReference>
<evidence type="ECO:0000313" key="11">
    <source>
        <dbReference type="EMBL" id="RHW17852.1"/>
    </source>
</evidence>
<evidence type="ECO:0000256" key="7">
    <source>
        <dbReference type="SAM" id="MobiDB-lite"/>
    </source>
</evidence>